<dbReference type="PANTHER" id="PTHR15034">
    <property type="entry name" value="DEATH DOMAIN-CONTAINING PROTEIN CRADD"/>
    <property type="match status" value="1"/>
</dbReference>
<dbReference type="Proteomes" id="UP000076420">
    <property type="component" value="Unassembled WGS sequence"/>
</dbReference>
<feature type="domain" description="CARD" evidence="1">
    <location>
        <begin position="6"/>
        <end position="86"/>
    </location>
</feature>
<proteinExistence type="predicted"/>
<dbReference type="AlphaFoldDB" id="A0A2C9LJU2"/>
<dbReference type="GO" id="GO:0070513">
    <property type="term" value="F:death domain binding"/>
    <property type="evidence" value="ECO:0007669"/>
    <property type="project" value="InterPro"/>
</dbReference>
<dbReference type="SUPFAM" id="SSF47986">
    <property type="entry name" value="DEATH domain"/>
    <property type="match status" value="1"/>
</dbReference>
<evidence type="ECO:0000259" key="1">
    <source>
        <dbReference type="PROSITE" id="PS50209"/>
    </source>
</evidence>
<evidence type="ECO:0000313" key="3">
    <source>
        <dbReference type="Proteomes" id="UP000076420"/>
    </source>
</evidence>
<dbReference type="PROSITE" id="PS50209">
    <property type="entry name" value="CARD"/>
    <property type="match status" value="1"/>
</dbReference>
<name>A0A2C9LJU2_BIOGL</name>
<protein>
    <recommendedName>
        <fullName evidence="1">CARD domain-containing protein</fullName>
    </recommendedName>
</protein>
<dbReference type="GO" id="GO:0042981">
    <property type="term" value="P:regulation of apoptotic process"/>
    <property type="evidence" value="ECO:0007669"/>
    <property type="project" value="InterPro"/>
</dbReference>
<dbReference type="CDD" id="cd01671">
    <property type="entry name" value="CARD"/>
    <property type="match status" value="1"/>
</dbReference>
<reference evidence="2" key="1">
    <citation type="submission" date="2020-05" db="UniProtKB">
        <authorList>
            <consortium name="EnsemblMetazoa"/>
        </authorList>
    </citation>
    <scope>IDENTIFICATION</scope>
    <source>
        <strain evidence="2">BB02</strain>
    </source>
</reference>
<dbReference type="PANTHER" id="PTHR15034:SF5">
    <property type="entry name" value="DEATH DOMAIN-CONTAINING PROTEIN CRADD"/>
    <property type="match status" value="1"/>
</dbReference>
<sequence length="123" mass="13648">MSKTPLKPEELKCITVHYAELVRHINVEDIIGYLVSKFVLTFDEKNEIQSKATRADKAECLLDKILKPGPDGRFQIFVDSLAQYNELHSNVTSYMDSLRNSQIETATNIASVCGAEGCGTPIA</sequence>
<dbReference type="Gene3D" id="1.10.533.10">
    <property type="entry name" value="Death Domain, Fas"/>
    <property type="match status" value="1"/>
</dbReference>
<dbReference type="InterPro" id="IPR001315">
    <property type="entry name" value="CARD"/>
</dbReference>
<dbReference type="GO" id="GO:0002020">
    <property type="term" value="F:protease binding"/>
    <property type="evidence" value="ECO:0007669"/>
    <property type="project" value="InterPro"/>
</dbReference>
<accession>A0A2C9LJU2</accession>
<evidence type="ECO:0000313" key="2">
    <source>
        <dbReference type="EnsemblMetazoa" id="BGLB031904-PA"/>
    </source>
</evidence>
<dbReference type="InterPro" id="IPR037939">
    <property type="entry name" value="CRADD"/>
</dbReference>
<dbReference type="InterPro" id="IPR011029">
    <property type="entry name" value="DEATH-like_dom_sf"/>
</dbReference>
<organism evidence="2 3">
    <name type="scientific">Biomphalaria glabrata</name>
    <name type="common">Bloodfluke planorb</name>
    <name type="synonym">Freshwater snail</name>
    <dbReference type="NCBI Taxonomy" id="6526"/>
    <lineage>
        <taxon>Eukaryota</taxon>
        <taxon>Metazoa</taxon>
        <taxon>Spiralia</taxon>
        <taxon>Lophotrochozoa</taxon>
        <taxon>Mollusca</taxon>
        <taxon>Gastropoda</taxon>
        <taxon>Heterobranchia</taxon>
        <taxon>Euthyneura</taxon>
        <taxon>Panpulmonata</taxon>
        <taxon>Hygrophila</taxon>
        <taxon>Lymnaeoidea</taxon>
        <taxon>Planorbidae</taxon>
        <taxon>Biomphalaria</taxon>
    </lineage>
</organism>
<dbReference type="EnsemblMetazoa" id="BGLB031904-RA">
    <property type="protein sequence ID" value="BGLB031904-PA"/>
    <property type="gene ID" value="BGLB031904"/>
</dbReference>
<dbReference type="VEuPathDB" id="VectorBase:BGLAX_042457"/>
<dbReference type="Pfam" id="PF00619">
    <property type="entry name" value="CARD"/>
    <property type="match status" value="1"/>
</dbReference>
<dbReference type="VEuPathDB" id="VectorBase:BGLB031904"/>